<dbReference type="EMBL" id="JAOYFB010000039">
    <property type="protein sequence ID" value="KAK4029937.1"/>
    <property type="molecule type" value="Genomic_DNA"/>
</dbReference>
<reference evidence="6 7" key="1">
    <citation type="journal article" date="2023" name="Nucleic Acids Res.">
        <title>The hologenome of Daphnia magna reveals possible DNA methylation and microbiome-mediated evolution of the host genome.</title>
        <authorList>
            <person name="Chaturvedi A."/>
            <person name="Li X."/>
            <person name="Dhandapani V."/>
            <person name="Marshall H."/>
            <person name="Kissane S."/>
            <person name="Cuenca-Cambronero M."/>
            <person name="Asole G."/>
            <person name="Calvet F."/>
            <person name="Ruiz-Romero M."/>
            <person name="Marangio P."/>
            <person name="Guigo R."/>
            <person name="Rago D."/>
            <person name="Mirbahai L."/>
            <person name="Eastwood N."/>
            <person name="Colbourne J.K."/>
            <person name="Zhou J."/>
            <person name="Mallon E."/>
            <person name="Orsini L."/>
        </authorList>
    </citation>
    <scope>NUCLEOTIDE SEQUENCE [LARGE SCALE GENOMIC DNA]</scope>
    <source>
        <strain evidence="6">LRV0_1</strain>
    </source>
</reference>
<dbReference type="Gene3D" id="2.60.120.290">
    <property type="entry name" value="Spermadhesin, CUB domain"/>
    <property type="match status" value="1"/>
</dbReference>
<dbReference type="InterPro" id="IPR000859">
    <property type="entry name" value="CUB_dom"/>
</dbReference>
<keyword evidence="4" id="KW-1133">Transmembrane helix</keyword>
<evidence type="ECO:0000256" key="3">
    <source>
        <dbReference type="PROSITE-ProRule" id="PRU00059"/>
    </source>
</evidence>
<dbReference type="SMART" id="SM00042">
    <property type="entry name" value="CUB"/>
    <property type="match status" value="1"/>
</dbReference>
<dbReference type="Proteomes" id="UP001234178">
    <property type="component" value="Unassembled WGS sequence"/>
</dbReference>
<keyword evidence="1" id="KW-0677">Repeat</keyword>
<evidence type="ECO:0000313" key="6">
    <source>
        <dbReference type="EMBL" id="KAK4029937.1"/>
    </source>
</evidence>
<comment type="caution">
    <text evidence="6">The sequence shown here is derived from an EMBL/GenBank/DDBJ whole genome shotgun (WGS) entry which is preliminary data.</text>
</comment>
<sequence>MVLFLPLFFKLVIVILYLIVGAKFFVSKALLVKKEKFRNFIRGTTSTTPQAITTNAVTTIPTTEIVPTNETTMTTAAPACLDAPTCTNCKLAYSNVIAACGVCMDVTSSGGTIQSRNFPDDYDGYGNGFGPLDCIFAIDVCPEKKIQLTFTQFVVESCCDTVTVFDGTLTGETLLPPTTGYTIPSSSTTTSNKMTITFKTDGNNNALFPESLRPGKWQATFTVV</sequence>
<dbReference type="PANTHER" id="PTHR24251:SF30">
    <property type="entry name" value="MEMBRANE FRIZZLED-RELATED PROTEIN"/>
    <property type="match status" value="1"/>
</dbReference>
<protein>
    <recommendedName>
        <fullName evidence="5">CUB domain-containing protein</fullName>
    </recommendedName>
</protein>
<comment type="caution">
    <text evidence="3">Lacks conserved residue(s) required for the propagation of feature annotation.</text>
</comment>
<dbReference type="Pfam" id="PF00431">
    <property type="entry name" value="CUB"/>
    <property type="match status" value="1"/>
</dbReference>
<feature type="domain" description="CUB" evidence="5">
    <location>
        <begin position="100"/>
        <end position="224"/>
    </location>
</feature>
<evidence type="ECO:0000313" key="7">
    <source>
        <dbReference type="Proteomes" id="UP001234178"/>
    </source>
</evidence>
<accession>A0ABR0AXS8</accession>
<organism evidence="6 7">
    <name type="scientific">Daphnia magna</name>
    <dbReference type="NCBI Taxonomy" id="35525"/>
    <lineage>
        <taxon>Eukaryota</taxon>
        <taxon>Metazoa</taxon>
        <taxon>Ecdysozoa</taxon>
        <taxon>Arthropoda</taxon>
        <taxon>Crustacea</taxon>
        <taxon>Branchiopoda</taxon>
        <taxon>Diplostraca</taxon>
        <taxon>Cladocera</taxon>
        <taxon>Anomopoda</taxon>
        <taxon>Daphniidae</taxon>
        <taxon>Daphnia</taxon>
    </lineage>
</organism>
<dbReference type="PROSITE" id="PS01180">
    <property type="entry name" value="CUB"/>
    <property type="match status" value="1"/>
</dbReference>
<dbReference type="SUPFAM" id="SSF49854">
    <property type="entry name" value="Spermadhesin, CUB domain"/>
    <property type="match status" value="1"/>
</dbReference>
<gene>
    <name evidence="6" type="ORF">OUZ56_022893</name>
</gene>
<keyword evidence="2" id="KW-1015">Disulfide bond</keyword>
<name>A0ABR0AXS8_9CRUS</name>
<dbReference type="PANTHER" id="PTHR24251">
    <property type="entry name" value="OVOCHYMASE-RELATED"/>
    <property type="match status" value="1"/>
</dbReference>
<evidence type="ECO:0000256" key="2">
    <source>
        <dbReference type="ARBA" id="ARBA00023157"/>
    </source>
</evidence>
<evidence type="ECO:0000256" key="4">
    <source>
        <dbReference type="SAM" id="Phobius"/>
    </source>
</evidence>
<evidence type="ECO:0000259" key="5">
    <source>
        <dbReference type="PROSITE" id="PS01180"/>
    </source>
</evidence>
<dbReference type="InterPro" id="IPR035914">
    <property type="entry name" value="Sperma_CUB_dom_sf"/>
</dbReference>
<keyword evidence="4" id="KW-0472">Membrane</keyword>
<evidence type="ECO:0000256" key="1">
    <source>
        <dbReference type="ARBA" id="ARBA00022737"/>
    </source>
</evidence>
<dbReference type="CDD" id="cd00041">
    <property type="entry name" value="CUB"/>
    <property type="match status" value="1"/>
</dbReference>
<proteinExistence type="predicted"/>
<feature type="transmembrane region" description="Helical" evidence="4">
    <location>
        <begin position="6"/>
        <end position="26"/>
    </location>
</feature>
<keyword evidence="4" id="KW-0812">Transmembrane</keyword>
<keyword evidence="7" id="KW-1185">Reference proteome</keyword>